<name>A0A250KTT6_9GAMM</name>
<dbReference type="SUPFAM" id="SSF55874">
    <property type="entry name" value="ATPase domain of HSP90 chaperone/DNA topoisomerase II/histidine kinase"/>
    <property type="match status" value="1"/>
</dbReference>
<evidence type="ECO:0000259" key="7">
    <source>
        <dbReference type="PROSITE" id="PS50113"/>
    </source>
</evidence>
<dbReference type="Proteomes" id="UP000266313">
    <property type="component" value="Chromosome"/>
</dbReference>
<dbReference type="Pfam" id="PF00512">
    <property type="entry name" value="HisKA"/>
    <property type="match status" value="1"/>
</dbReference>
<evidence type="ECO:0000256" key="1">
    <source>
        <dbReference type="ARBA" id="ARBA00000085"/>
    </source>
</evidence>
<dbReference type="Gene3D" id="3.30.565.10">
    <property type="entry name" value="Histidine kinase-like ATPase, C-terminal domain"/>
    <property type="match status" value="1"/>
</dbReference>
<gene>
    <name evidence="8" type="ORF">sS8_3039</name>
</gene>
<dbReference type="InterPro" id="IPR036890">
    <property type="entry name" value="HATPase_C_sf"/>
</dbReference>
<dbReference type="InterPro" id="IPR035965">
    <property type="entry name" value="PAS-like_dom_sf"/>
</dbReference>
<dbReference type="GO" id="GO:0005886">
    <property type="term" value="C:plasma membrane"/>
    <property type="evidence" value="ECO:0007669"/>
    <property type="project" value="UniProtKB-ARBA"/>
</dbReference>
<dbReference type="InterPro" id="IPR013656">
    <property type="entry name" value="PAS_4"/>
</dbReference>
<dbReference type="CDD" id="cd00075">
    <property type="entry name" value="HATPase"/>
    <property type="match status" value="1"/>
</dbReference>
<dbReference type="PANTHER" id="PTHR43547">
    <property type="entry name" value="TWO-COMPONENT HISTIDINE KINASE"/>
    <property type="match status" value="1"/>
</dbReference>
<evidence type="ECO:0000313" key="9">
    <source>
        <dbReference type="Proteomes" id="UP000266313"/>
    </source>
</evidence>
<dbReference type="SMART" id="SM00065">
    <property type="entry name" value="GAF"/>
    <property type="match status" value="1"/>
</dbReference>
<keyword evidence="9" id="KW-1185">Reference proteome</keyword>
<dbReference type="KEGG" id="mmai:sS8_3039"/>
<dbReference type="EC" id="2.7.13.3" evidence="2"/>
<dbReference type="AlphaFoldDB" id="A0A250KTT6"/>
<dbReference type="InterPro" id="IPR005467">
    <property type="entry name" value="His_kinase_dom"/>
</dbReference>
<accession>A0A250KTT6</accession>
<dbReference type="PROSITE" id="PS50109">
    <property type="entry name" value="HIS_KIN"/>
    <property type="match status" value="1"/>
</dbReference>
<dbReference type="InterPro" id="IPR003661">
    <property type="entry name" value="HisK_dim/P_dom"/>
</dbReference>
<organism evidence="8 9">
    <name type="scientific">Methylocaldum marinum</name>
    <dbReference type="NCBI Taxonomy" id="1432792"/>
    <lineage>
        <taxon>Bacteria</taxon>
        <taxon>Pseudomonadati</taxon>
        <taxon>Pseudomonadota</taxon>
        <taxon>Gammaproteobacteria</taxon>
        <taxon>Methylococcales</taxon>
        <taxon>Methylococcaceae</taxon>
        <taxon>Methylocaldum</taxon>
    </lineage>
</organism>
<dbReference type="CDD" id="cd00130">
    <property type="entry name" value="PAS"/>
    <property type="match status" value="1"/>
</dbReference>
<dbReference type="OrthoDB" id="9810730at2"/>
<dbReference type="InterPro" id="IPR036097">
    <property type="entry name" value="HisK_dim/P_sf"/>
</dbReference>
<evidence type="ECO:0000256" key="2">
    <source>
        <dbReference type="ARBA" id="ARBA00012438"/>
    </source>
</evidence>
<dbReference type="InterPro" id="IPR003594">
    <property type="entry name" value="HATPase_dom"/>
</dbReference>
<dbReference type="Pfam" id="PF02518">
    <property type="entry name" value="HATPase_c"/>
    <property type="match status" value="1"/>
</dbReference>
<dbReference type="PRINTS" id="PR00344">
    <property type="entry name" value="BCTRLSENSOR"/>
</dbReference>
<dbReference type="SMART" id="SM00387">
    <property type="entry name" value="HATPase_c"/>
    <property type="match status" value="1"/>
</dbReference>
<dbReference type="SUPFAM" id="SSF55785">
    <property type="entry name" value="PYP-like sensor domain (PAS domain)"/>
    <property type="match status" value="1"/>
</dbReference>
<dbReference type="InterPro" id="IPR000014">
    <property type="entry name" value="PAS"/>
</dbReference>
<dbReference type="Gene3D" id="3.30.450.20">
    <property type="entry name" value="PAS domain"/>
    <property type="match status" value="1"/>
</dbReference>
<keyword evidence="4" id="KW-0808">Transferase</keyword>
<proteinExistence type="predicted"/>
<dbReference type="CDD" id="cd00082">
    <property type="entry name" value="HisKA"/>
    <property type="match status" value="1"/>
</dbReference>
<evidence type="ECO:0000256" key="5">
    <source>
        <dbReference type="ARBA" id="ARBA00022777"/>
    </source>
</evidence>
<dbReference type="SUPFAM" id="SSF55781">
    <property type="entry name" value="GAF domain-like"/>
    <property type="match status" value="1"/>
</dbReference>
<reference evidence="8 9" key="1">
    <citation type="submission" date="2016-12" db="EMBL/GenBank/DDBJ databases">
        <title>Genome sequencing of Methylocaldum marinum.</title>
        <authorList>
            <person name="Takeuchi M."/>
            <person name="Kamagata Y."/>
            <person name="Hiraoka S."/>
            <person name="Oshima K."/>
            <person name="Hattori M."/>
            <person name="Iwasaki W."/>
        </authorList>
    </citation>
    <scope>NUCLEOTIDE SEQUENCE [LARGE SCALE GENOMIC DNA]</scope>
    <source>
        <strain evidence="8 9">S8</strain>
    </source>
</reference>
<dbReference type="NCBIfam" id="TIGR00229">
    <property type="entry name" value="sensory_box"/>
    <property type="match status" value="1"/>
</dbReference>
<dbReference type="Pfam" id="PF01590">
    <property type="entry name" value="GAF"/>
    <property type="match status" value="1"/>
</dbReference>
<dbReference type="InterPro" id="IPR003018">
    <property type="entry name" value="GAF"/>
</dbReference>
<evidence type="ECO:0000259" key="6">
    <source>
        <dbReference type="PROSITE" id="PS50109"/>
    </source>
</evidence>
<dbReference type="InterPro" id="IPR000700">
    <property type="entry name" value="PAS-assoc_C"/>
</dbReference>
<dbReference type="Gene3D" id="1.10.287.130">
    <property type="match status" value="1"/>
</dbReference>
<sequence>MNSDRLTRENEYLRRQNAKLLSAIKELRSKATEPEEIIQAIRQGEIDALVVEEKGQEQIYALQTFDSVYRSMIEECFPYGVWLAEPNGKLLYVSPSFLDLLKTDLLEMREKGQFHFLPPETRDSVERQWIEQRETGTAFNVEYTVRLDDGSERTIWTHGILAPTLSGQIHWVGANIDVTERKRADDAVKKQNKRFRLLSEAAEVLLVTHDPETMLRSLFTKINPHLELDAYINYMVDDTDDALRLVSCVGLPAEATRLIERLELGQPMAASPIKQANDSTAQAIKSLGLRAYACHPLTAGNTLLGTLCFASRSKVQFDAEELEFLQTICRYVAVAYERMGLVNELRDADRRKDEFLAMLGHELRNPLAPIKSAVKIMKALEPSDPRHKRAQDIVDRQVTHLTRLVDDLLDVSRIVQGKITLKRTSLDLSTVLDHALEASKPLIQARKHKLTVSFPDQPMRLEADGTRLAQVISNLLNNAAKYTPEGGKIWLSVTHEDGQALIRIRDTGEGIPQPMLARIFGLFVQSDRSLDRAQGGLGLGLAIVERIVELHGGRIEARSEGVGKGSEFLVWLPISTLETSEQFTVPNKIMPNV</sequence>
<dbReference type="InterPro" id="IPR004358">
    <property type="entry name" value="Sig_transdc_His_kin-like_C"/>
</dbReference>
<dbReference type="RefSeq" id="WP_119630266.1">
    <property type="nucleotide sequence ID" value="NZ_AP017928.1"/>
</dbReference>
<dbReference type="InterPro" id="IPR029016">
    <property type="entry name" value="GAF-like_dom_sf"/>
</dbReference>
<dbReference type="PANTHER" id="PTHR43547:SF2">
    <property type="entry name" value="HYBRID SIGNAL TRANSDUCTION HISTIDINE KINASE C"/>
    <property type="match status" value="1"/>
</dbReference>
<dbReference type="PROSITE" id="PS50113">
    <property type="entry name" value="PAC"/>
    <property type="match status" value="1"/>
</dbReference>
<dbReference type="SMART" id="SM00388">
    <property type="entry name" value="HisKA"/>
    <property type="match status" value="1"/>
</dbReference>
<dbReference type="FunFam" id="3.30.565.10:FF:000006">
    <property type="entry name" value="Sensor histidine kinase WalK"/>
    <property type="match status" value="1"/>
</dbReference>
<feature type="domain" description="PAC" evidence="7">
    <location>
        <begin position="139"/>
        <end position="190"/>
    </location>
</feature>
<dbReference type="GO" id="GO:0000155">
    <property type="term" value="F:phosphorelay sensor kinase activity"/>
    <property type="evidence" value="ECO:0007669"/>
    <property type="project" value="InterPro"/>
</dbReference>
<dbReference type="Pfam" id="PF08448">
    <property type="entry name" value="PAS_4"/>
    <property type="match status" value="1"/>
</dbReference>
<evidence type="ECO:0000256" key="4">
    <source>
        <dbReference type="ARBA" id="ARBA00022679"/>
    </source>
</evidence>
<dbReference type="EMBL" id="AP017928">
    <property type="protein sequence ID" value="BBA34982.1"/>
    <property type="molecule type" value="Genomic_DNA"/>
</dbReference>
<dbReference type="Gene3D" id="3.30.450.40">
    <property type="match status" value="1"/>
</dbReference>
<keyword evidence="3" id="KW-0597">Phosphoprotein</keyword>
<evidence type="ECO:0000256" key="3">
    <source>
        <dbReference type="ARBA" id="ARBA00022553"/>
    </source>
</evidence>
<evidence type="ECO:0000313" key="8">
    <source>
        <dbReference type="EMBL" id="BBA34982.1"/>
    </source>
</evidence>
<keyword evidence="5 8" id="KW-0418">Kinase</keyword>
<comment type="catalytic activity">
    <reaction evidence="1">
        <text>ATP + protein L-histidine = ADP + protein N-phospho-L-histidine.</text>
        <dbReference type="EC" id="2.7.13.3"/>
    </reaction>
</comment>
<dbReference type="SUPFAM" id="SSF47384">
    <property type="entry name" value="Homodimeric domain of signal transducing histidine kinase"/>
    <property type="match status" value="1"/>
</dbReference>
<protein>
    <recommendedName>
        <fullName evidence="2">histidine kinase</fullName>
        <ecNumber evidence="2">2.7.13.3</ecNumber>
    </recommendedName>
</protein>
<feature type="domain" description="Histidine kinase" evidence="6">
    <location>
        <begin position="358"/>
        <end position="576"/>
    </location>
</feature>